<dbReference type="AlphaFoldDB" id="A0A0H3KVV9"/>
<dbReference type="eggNOG" id="ENOG5033E8V">
    <property type="taxonomic scope" value="Bacteria"/>
</dbReference>
<protein>
    <submittedName>
        <fullName evidence="2">Bacteriophage protein</fullName>
    </submittedName>
</protein>
<keyword evidence="3" id="KW-1185">Reference proteome</keyword>
<feature type="compositionally biased region" description="Basic and acidic residues" evidence="1">
    <location>
        <begin position="44"/>
        <end position="54"/>
    </location>
</feature>
<dbReference type="Proteomes" id="UP000008815">
    <property type="component" value="Chromosome 2"/>
</dbReference>
<sequence length="54" mass="5792">MATLIKPFKGVKNGEIYPTEFEAGDECPEELEDGARAVGALEGAEEKKPTAPKK</sequence>
<evidence type="ECO:0000313" key="2">
    <source>
        <dbReference type="EMBL" id="BAG46484.1"/>
    </source>
</evidence>
<dbReference type="KEGG" id="bmj:BMULJ_04634"/>
<dbReference type="KEGG" id="bmu:Bmul_3868"/>
<organism evidence="2 3">
    <name type="scientific">Burkholderia multivorans (strain ATCC 17616 / 249)</name>
    <dbReference type="NCBI Taxonomy" id="395019"/>
    <lineage>
        <taxon>Bacteria</taxon>
        <taxon>Pseudomonadati</taxon>
        <taxon>Pseudomonadota</taxon>
        <taxon>Betaproteobacteria</taxon>
        <taxon>Burkholderiales</taxon>
        <taxon>Burkholderiaceae</taxon>
        <taxon>Burkholderia</taxon>
        <taxon>Burkholderia cepacia complex</taxon>
    </lineage>
</organism>
<reference evidence="2 3" key="1">
    <citation type="submission" date="2007-04" db="EMBL/GenBank/DDBJ databases">
        <title>Complete genome sequence of Burkholderia multivorans ATCC 17616.</title>
        <authorList>
            <person name="Ohtsubo Y."/>
            <person name="Yamashita A."/>
            <person name="Kurokawa K."/>
            <person name="Takami H."/>
            <person name="Yuhara S."/>
            <person name="Nishiyama E."/>
            <person name="Endo R."/>
            <person name="Miyazaki R."/>
            <person name="Ono A."/>
            <person name="Yano K."/>
            <person name="Ito M."/>
            <person name="Sota M."/>
            <person name="Yuji N."/>
            <person name="Hattori M."/>
            <person name="Tsuda M."/>
        </authorList>
    </citation>
    <scope>NUCLEOTIDE SEQUENCE [LARGE SCALE GENOMIC DNA]</scope>
    <source>
        <strain evidence="3">ATCC 17616 / 249</strain>
    </source>
</reference>
<feature type="region of interest" description="Disordered" evidence="1">
    <location>
        <begin position="34"/>
        <end position="54"/>
    </location>
</feature>
<dbReference type="STRING" id="395019.BMULJ_04634"/>
<gene>
    <name evidence="2" type="ordered locus">BMULJ_04634</name>
</gene>
<dbReference type="HOGENOM" id="CLU_3041190_0_0_4"/>
<proteinExistence type="predicted"/>
<dbReference type="RefSeq" id="WP_012216710.1">
    <property type="nucleotide sequence ID" value="NC_010086.1"/>
</dbReference>
<dbReference type="EMBL" id="AP009386">
    <property type="protein sequence ID" value="BAG46484.1"/>
    <property type="molecule type" value="Genomic_DNA"/>
</dbReference>
<name>A0A0H3KVV9_BURM1</name>
<evidence type="ECO:0000313" key="3">
    <source>
        <dbReference type="Proteomes" id="UP000008815"/>
    </source>
</evidence>
<accession>A0A0H3KVV9</accession>
<evidence type="ECO:0000256" key="1">
    <source>
        <dbReference type="SAM" id="MobiDB-lite"/>
    </source>
</evidence>